<dbReference type="CDD" id="cd00096">
    <property type="entry name" value="Ig"/>
    <property type="match status" value="1"/>
</dbReference>
<feature type="region of interest" description="Disordered" evidence="4">
    <location>
        <begin position="604"/>
        <end position="645"/>
    </location>
</feature>
<dbReference type="GO" id="GO:0030154">
    <property type="term" value="P:cell differentiation"/>
    <property type="evidence" value="ECO:0007669"/>
    <property type="project" value="UniProtKB-ARBA"/>
</dbReference>
<dbReference type="Pfam" id="PF07679">
    <property type="entry name" value="I-set"/>
    <property type="match status" value="1"/>
</dbReference>
<name>A0A7R9PVP1_9ACAR</name>
<dbReference type="PROSITE" id="PS50853">
    <property type="entry name" value="FN3"/>
    <property type="match status" value="2"/>
</dbReference>
<dbReference type="InterPro" id="IPR003599">
    <property type="entry name" value="Ig_sub"/>
</dbReference>
<feature type="domain" description="Ig-like" evidence="6">
    <location>
        <begin position="406"/>
        <end position="493"/>
    </location>
</feature>
<evidence type="ECO:0008006" key="10">
    <source>
        <dbReference type="Google" id="ProtNLM"/>
    </source>
</evidence>
<sequence length="808" mass="89423">LSLCLGYSKGDETGHQRISANLGDNVMFNCAFDFPDKIEVPYVIHWQKKGVKIPIYIWYDGYPPHLGEGYEGRVSLSNPNGASLNLTNVRESDQGWYECKVYFLNQPNEQLKNGTFVLLDVHAPPHFDEKPPEFAYVRVGETMILKCRAEGTPTPTVVWQKNNLPIETNANIQILGTELRVENLSESDIGDYMCVAKNRQGSVTANTKVIVAGPAVISVAPKNTTKLEGDKVELTCEAKALPANVTYRWFHKGIEISQLSWLITRTVVKRDGTLLINPTSSEDTGKFTCDAFNGIGDPDTASAYLTIEFPARVTYSPSMQYLPFGLSGVVRCFIQASPPFQFVTWTRDRRPFDPSEHPGVKALTNGSLLFERVTHEHQGRYRCTPYNLHGTAGTSSVMEVFVREPPIFTLKPQEHYQKPVGSEVTMTCDGVGNPKPVITWRKADGSKLPKERAFIRSGNLTVKSIKKEDHGVYECVLDNIIATLVATTTLLVDSTTPHAPTNVSVNSSAFAATVTWVPNYDGGHQQFFSIRYRFSDEDETGWKTIRVQPPETTSTFTIYNLQTNTEYDFQVFASNTFGRGLGSNIVRARTKSWDSVNGQFPTDDYGSTYMPVQEPEMGTRPGTTDTLDEPTMPSTTSAPLGPKPGQARNVTVEKMAQGWVVSWLPPLEGTTKVSYYTVEYKEGDGKWVTSESVSKETAYLIKDLHPGLKYTIRVNAFSILGIGDLGQSLEYKIPGPEGIRGPRAITAGIVGSVLFFVAALILSVCTVKICNKRKRRKLEKAYMMVTCPVMDGVNGGHSHGGSPVPHKQ</sequence>
<dbReference type="Proteomes" id="UP000759131">
    <property type="component" value="Unassembled WGS sequence"/>
</dbReference>
<dbReference type="InterPro" id="IPR003598">
    <property type="entry name" value="Ig_sub2"/>
</dbReference>
<feature type="domain" description="Ig-like" evidence="6">
    <location>
        <begin position="23"/>
        <end position="101"/>
    </location>
</feature>
<evidence type="ECO:0000256" key="1">
    <source>
        <dbReference type="ARBA" id="ARBA00022737"/>
    </source>
</evidence>
<dbReference type="PROSITE" id="PS50835">
    <property type="entry name" value="IG_LIKE"/>
    <property type="match status" value="5"/>
</dbReference>
<dbReference type="EMBL" id="OC855472">
    <property type="protein sequence ID" value="CAD7622050.1"/>
    <property type="molecule type" value="Genomic_DNA"/>
</dbReference>
<evidence type="ECO:0000256" key="5">
    <source>
        <dbReference type="SAM" id="Phobius"/>
    </source>
</evidence>
<keyword evidence="2" id="KW-1015">Disulfide bond</keyword>
<gene>
    <name evidence="8" type="ORF">OSB1V03_LOCUS2519</name>
</gene>
<dbReference type="InterPro" id="IPR036116">
    <property type="entry name" value="FN3_sf"/>
</dbReference>
<keyword evidence="9" id="KW-1185">Reference proteome</keyword>
<dbReference type="Pfam" id="PF00041">
    <property type="entry name" value="fn3"/>
    <property type="match status" value="2"/>
</dbReference>
<dbReference type="InterPro" id="IPR036179">
    <property type="entry name" value="Ig-like_dom_sf"/>
</dbReference>
<dbReference type="InterPro" id="IPR013783">
    <property type="entry name" value="Ig-like_fold"/>
</dbReference>
<dbReference type="InterPro" id="IPR013106">
    <property type="entry name" value="Ig_V-set"/>
</dbReference>
<dbReference type="GO" id="GO:0098609">
    <property type="term" value="P:cell-cell adhesion"/>
    <property type="evidence" value="ECO:0007669"/>
    <property type="project" value="TreeGrafter"/>
</dbReference>
<dbReference type="SMART" id="SM00060">
    <property type="entry name" value="FN3"/>
    <property type="match status" value="2"/>
</dbReference>
<dbReference type="PANTHER" id="PTHR44170:SF56">
    <property type="entry name" value="FIBRONECTIN TYPE-III DOMAIN-CONTAINING PROTEIN"/>
    <property type="match status" value="1"/>
</dbReference>
<feature type="domain" description="Ig-like" evidence="6">
    <location>
        <begin position="125"/>
        <end position="210"/>
    </location>
</feature>
<dbReference type="EMBL" id="CAJPIZ010000897">
    <property type="protein sequence ID" value="CAG2102480.1"/>
    <property type="molecule type" value="Genomic_DNA"/>
</dbReference>
<dbReference type="SMART" id="SM00409">
    <property type="entry name" value="IG"/>
    <property type="match status" value="5"/>
</dbReference>
<feature type="domain" description="Fibronectin type-III" evidence="7">
    <location>
        <begin position="643"/>
        <end position="736"/>
    </location>
</feature>
<keyword evidence="3" id="KW-0393">Immunoglobulin domain</keyword>
<feature type="transmembrane region" description="Helical" evidence="5">
    <location>
        <begin position="744"/>
        <end position="767"/>
    </location>
</feature>
<dbReference type="Pfam" id="PF13927">
    <property type="entry name" value="Ig_3"/>
    <property type="match status" value="3"/>
</dbReference>
<keyword evidence="5" id="KW-0472">Membrane</keyword>
<evidence type="ECO:0000256" key="2">
    <source>
        <dbReference type="ARBA" id="ARBA00023157"/>
    </source>
</evidence>
<dbReference type="InterPro" id="IPR007110">
    <property type="entry name" value="Ig-like_dom"/>
</dbReference>
<evidence type="ECO:0000259" key="7">
    <source>
        <dbReference type="PROSITE" id="PS50853"/>
    </source>
</evidence>
<evidence type="ECO:0000256" key="3">
    <source>
        <dbReference type="ARBA" id="ARBA00023319"/>
    </source>
</evidence>
<dbReference type="InterPro" id="IPR003961">
    <property type="entry name" value="FN3_dom"/>
</dbReference>
<dbReference type="CDD" id="cd00063">
    <property type="entry name" value="FN3"/>
    <property type="match status" value="2"/>
</dbReference>
<keyword evidence="5" id="KW-1133">Transmembrane helix</keyword>
<proteinExistence type="predicted"/>
<accession>A0A7R9PVP1</accession>
<evidence type="ECO:0000313" key="9">
    <source>
        <dbReference type="Proteomes" id="UP000759131"/>
    </source>
</evidence>
<evidence type="ECO:0000259" key="6">
    <source>
        <dbReference type="PROSITE" id="PS50835"/>
    </source>
</evidence>
<evidence type="ECO:0000313" key="8">
    <source>
        <dbReference type="EMBL" id="CAD7622050.1"/>
    </source>
</evidence>
<feature type="domain" description="Ig-like" evidence="6">
    <location>
        <begin position="310"/>
        <end position="401"/>
    </location>
</feature>
<dbReference type="OrthoDB" id="6234674at2759"/>
<dbReference type="AlphaFoldDB" id="A0A7R9PVP1"/>
<feature type="domain" description="Ig-like" evidence="6">
    <location>
        <begin position="214"/>
        <end position="306"/>
    </location>
</feature>
<keyword evidence="1" id="KW-0677">Repeat</keyword>
<keyword evidence="5" id="KW-0812">Transmembrane</keyword>
<feature type="non-terminal residue" evidence="8">
    <location>
        <position position="1"/>
    </location>
</feature>
<dbReference type="InterPro" id="IPR013098">
    <property type="entry name" value="Ig_I-set"/>
</dbReference>
<dbReference type="PANTHER" id="PTHR44170">
    <property type="entry name" value="PROTEIN SIDEKICK"/>
    <property type="match status" value="1"/>
</dbReference>
<dbReference type="SUPFAM" id="SSF48726">
    <property type="entry name" value="Immunoglobulin"/>
    <property type="match status" value="5"/>
</dbReference>
<dbReference type="GO" id="GO:0009653">
    <property type="term" value="P:anatomical structure morphogenesis"/>
    <property type="evidence" value="ECO:0007669"/>
    <property type="project" value="UniProtKB-ARBA"/>
</dbReference>
<dbReference type="Pfam" id="PF07686">
    <property type="entry name" value="V-set"/>
    <property type="match status" value="1"/>
</dbReference>
<feature type="domain" description="Fibronectin type-III" evidence="7">
    <location>
        <begin position="496"/>
        <end position="593"/>
    </location>
</feature>
<evidence type="ECO:0000256" key="4">
    <source>
        <dbReference type="SAM" id="MobiDB-lite"/>
    </source>
</evidence>
<protein>
    <recommendedName>
        <fullName evidence="10">Protein turtle</fullName>
    </recommendedName>
</protein>
<reference evidence="8" key="1">
    <citation type="submission" date="2020-11" db="EMBL/GenBank/DDBJ databases">
        <authorList>
            <person name="Tran Van P."/>
        </authorList>
    </citation>
    <scope>NUCLEOTIDE SEQUENCE</scope>
</reference>
<dbReference type="SMART" id="SM00408">
    <property type="entry name" value="IGc2"/>
    <property type="match status" value="5"/>
</dbReference>
<organism evidence="8">
    <name type="scientific">Medioppia subpectinata</name>
    <dbReference type="NCBI Taxonomy" id="1979941"/>
    <lineage>
        <taxon>Eukaryota</taxon>
        <taxon>Metazoa</taxon>
        <taxon>Ecdysozoa</taxon>
        <taxon>Arthropoda</taxon>
        <taxon>Chelicerata</taxon>
        <taxon>Arachnida</taxon>
        <taxon>Acari</taxon>
        <taxon>Acariformes</taxon>
        <taxon>Sarcoptiformes</taxon>
        <taxon>Oribatida</taxon>
        <taxon>Brachypylina</taxon>
        <taxon>Oppioidea</taxon>
        <taxon>Oppiidae</taxon>
        <taxon>Medioppia</taxon>
    </lineage>
</organism>
<dbReference type="FunFam" id="2.60.40.10:FF:000032">
    <property type="entry name" value="palladin isoform X1"/>
    <property type="match status" value="1"/>
</dbReference>
<dbReference type="Gene3D" id="2.60.40.10">
    <property type="entry name" value="Immunoglobulins"/>
    <property type="match status" value="7"/>
</dbReference>
<dbReference type="SUPFAM" id="SSF49265">
    <property type="entry name" value="Fibronectin type III"/>
    <property type="match status" value="1"/>
</dbReference>